<proteinExistence type="predicted"/>
<accession>A0A813KAN3</accession>
<dbReference type="EMBL" id="CAJNNW010029053">
    <property type="protein sequence ID" value="CAE8698844.1"/>
    <property type="molecule type" value="Genomic_DNA"/>
</dbReference>
<sequence>FRLRLTAESWRSSPLSAQVEEQLLDGTSRSVAAPSSAEADLQSDGSAATLDLAVSTSFVSKRLGTYFLTVDVFAPESEKCLCWLAGACQLCRTDWTIEALIDGFPMPVATNDGLFVGFPLVSEVSWAVFAARTPPQATLDLTFRFTQTGAVPATVSGADFAVQFQVAYSASVQGAAIFAGQPYSCTVMRFPLDQLVPENSEVPNCIGCSPNETLVYDHCKGHPDGWT</sequence>
<comment type="caution">
    <text evidence="1">The sequence shown here is derived from an EMBL/GenBank/DDBJ whole genome shotgun (WGS) entry which is preliminary data.</text>
</comment>
<organism evidence="1 2">
    <name type="scientific">Polarella glacialis</name>
    <name type="common">Dinoflagellate</name>
    <dbReference type="NCBI Taxonomy" id="89957"/>
    <lineage>
        <taxon>Eukaryota</taxon>
        <taxon>Sar</taxon>
        <taxon>Alveolata</taxon>
        <taxon>Dinophyceae</taxon>
        <taxon>Suessiales</taxon>
        <taxon>Suessiaceae</taxon>
        <taxon>Polarella</taxon>
    </lineage>
</organism>
<evidence type="ECO:0000313" key="1">
    <source>
        <dbReference type="EMBL" id="CAE8698844.1"/>
    </source>
</evidence>
<name>A0A813KAN3_POLGL</name>
<dbReference type="Proteomes" id="UP000626109">
    <property type="component" value="Unassembled WGS sequence"/>
</dbReference>
<evidence type="ECO:0000313" key="2">
    <source>
        <dbReference type="Proteomes" id="UP000626109"/>
    </source>
</evidence>
<gene>
    <name evidence="1" type="ORF">PGLA2088_LOCUS30906</name>
</gene>
<protein>
    <submittedName>
        <fullName evidence="1">Uncharacterized protein</fullName>
    </submittedName>
</protein>
<dbReference type="AlphaFoldDB" id="A0A813KAN3"/>
<feature type="non-terminal residue" evidence="1">
    <location>
        <position position="1"/>
    </location>
</feature>
<reference evidence="1" key="1">
    <citation type="submission" date="2021-02" db="EMBL/GenBank/DDBJ databases">
        <authorList>
            <person name="Dougan E. K."/>
            <person name="Rhodes N."/>
            <person name="Thang M."/>
            <person name="Chan C."/>
        </authorList>
    </citation>
    <scope>NUCLEOTIDE SEQUENCE</scope>
</reference>